<evidence type="ECO:0000313" key="2">
    <source>
        <dbReference type="EMBL" id="GFG31955.1"/>
    </source>
</evidence>
<name>A0A6L2PN99_COPFO</name>
<feature type="region of interest" description="Disordered" evidence="1">
    <location>
        <begin position="370"/>
        <end position="419"/>
    </location>
</feature>
<feature type="region of interest" description="Disordered" evidence="1">
    <location>
        <begin position="1111"/>
        <end position="1152"/>
    </location>
</feature>
<feature type="compositionally biased region" description="Polar residues" evidence="1">
    <location>
        <begin position="1717"/>
        <end position="1732"/>
    </location>
</feature>
<feature type="compositionally biased region" description="Basic and acidic residues" evidence="1">
    <location>
        <begin position="1511"/>
        <end position="1538"/>
    </location>
</feature>
<feature type="compositionally biased region" description="Low complexity" evidence="1">
    <location>
        <begin position="282"/>
        <end position="291"/>
    </location>
</feature>
<feature type="compositionally biased region" description="Polar residues" evidence="1">
    <location>
        <begin position="919"/>
        <end position="930"/>
    </location>
</feature>
<feature type="region of interest" description="Disordered" evidence="1">
    <location>
        <begin position="1511"/>
        <end position="1546"/>
    </location>
</feature>
<proteinExistence type="predicted"/>
<gene>
    <name evidence="2" type="ORF">Cfor_01866</name>
</gene>
<organism evidence="2 3">
    <name type="scientific">Coptotermes formosanus</name>
    <name type="common">Formosan subterranean termite</name>
    <dbReference type="NCBI Taxonomy" id="36987"/>
    <lineage>
        <taxon>Eukaryota</taxon>
        <taxon>Metazoa</taxon>
        <taxon>Ecdysozoa</taxon>
        <taxon>Arthropoda</taxon>
        <taxon>Hexapoda</taxon>
        <taxon>Insecta</taxon>
        <taxon>Pterygota</taxon>
        <taxon>Neoptera</taxon>
        <taxon>Polyneoptera</taxon>
        <taxon>Dictyoptera</taxon>
        <taxon>Blattodea</taxon>
        <taxon>Blattoidea</taxon>
        <taxon>Termitoidae</taxon>
        <taxon>Rhinotermitidae</taxon>
        <taxon>Coptotermes</taxon>
    </lineage>
</organism>
<feature type="compositionally biased region" description="Basic and acidic residues" evidence="1">
    <location>
        <begin position="1461"/>
        <end position="1476"/>
    </location>
</feature>
<dbReference type="Proteomes" id="UP000502823">
    <property type="component" value="Unassembled WGS sequence"/>
</dbReference>
<feature type="compositionally biased region" description="Basic and acidic residues" evidence="1">
    <location>
        <begin position="608"/>
        <end position="619"/>
    </location>
</feature>
<feature type="compositionally biased region" description="Basic and acidic residues" evidence="1">
    <location>
        <begin position="244"/>
        <end position="257"/>
    </location>
</feature>
<accession>A0A6L2PN99</accession>
<feature type="compositionally biased region" description="Polar residues" evidence="1">
    <location>
        <begin position="173"/>
        <end position="201"/>
    </location>
</feature>
<dbReference type="EMBL" id="BLKM01000343">
    <property type="protein sequence ID" value="GFG31955.1"/>
    <property type="molecule type" value="Genomic_DNA"/>
</dbReference>
<protein>
    <submittedName>
        <fullName evidence="2">Uncharacterized protein</fullName>
    </submittedName>
</protein>
<feature type="region of interest" description="Disordered" evidence="1">
    <location>
        <begin position="603"/>
        <end position="626"/>
    </location>
</feature>
<feature type="region of interest" description="Disordered" evidence="1">
    <location>
        <begin position="906"/>
        <end position="939"/>
    </location>
</feature>
<feature type="compositionally biased region" description="Basic residues" evidence="1">
    <location>
        <begin position="1354"/>
        <end position="1366"/>
    </location>
</feature>
<dbReference type="OrthoDB" id="5918429at2759"/>
<feature type="compositionally biased region" description="Basic and acidic residues" evidence="1">
    <location>
        <begin position="1704"/>
        <end position="1714"/>
    </location>
</feature>
<feature type="region of interest" description="Disordered" evidence="1">
    <location>
        <begin position="244"/>
        <end position="291"/>
    </location>
</feature>
<reference evidence="3" key="1">
    <citation type="submission" date="2020-01" db="EMBL/GenBank/DDBJ databases">
        <title>Draft genome sequence of the Termite Coptotermes fromosanus.</title>
        <authorList>
            <person name="Itakura S."/>
            <person name="Yosikawa Y."/>
            <person name="Umezawa K."/>
        </authorList>
    </citation>
    <scope>NUCLEOTIDE SEQUENCE [LARGE SCALE GENOMIC DNA]</scope>
</reference>
<feature type="compositionally biased region" description="Acidic residues" evidence="1">
    <location>
        <begin position="1681"/>
        <end position="1692"/>
    </location>
</feature>
<comment type="caution">
    <text evidence="2">The sequence shown here is derived from an EMBL/GenBank/DDBJ whole genome shotgun (WGS) entry which is preliminary data.</text>
</comment>
<feature type="compositionally biased region" description="Basic and acidic residues" evidence="1">
    <location>
        <begin position="1652"/>
        <end position="1664"/>
    </location>
</feature>
<sequence>MNDSHVLMVKDNSARTAQFVPELTVKLSVLKYLMLSSKKQEVVGKPSSYTRSSNLPTGIHHAGRLELVGRDREEGMEKQDVEKEKRGELADCCELAPVSEGEEENDEDMLAACINIGMQNSRQRQCQYSIENANKNVQVKTHQAAGISRLQTSRVQSHTLRSGRPSGIPVKTPPNNSLRQEKLNQPTQQEGVGEGTSKSLNSMVVPGGTCCEDAVRTFCDEGTPANISHTGSHSDLSVLSLAGDRDETEAQKEETHLEGVNGAEESVGSGDGEAERPELSDDSSNFSGDNDNILAECIQSGMPKAHQTSRRILAQPGSMSIASSSVVPSQQEKKIPTVVPGVTVSVLPPRHPSATPYRPPTHHLCGLSHSSPRSINKKPSPLTCCPRPKATEQHMPRRKPAVKNGTGATQNTKAPKSKLSGILQGPNMLPQCLAAKDEVEVYAFEGSPNECCDGCAVCLQSSTICVGYGIITKTGSVMLMIDSCEKCVQSSRLWAEFNPHSCCLLVLGSFNQTGFSCARLSMLYVHNYFDFVKVMSKYFFIFLVMKAVEPSASGPHNTGPNQSSEVSVSITYSSESGPRSCVSPLNKSVDSVTAEATAHVMVGSDGSWGDHSDKHDDSTSSKLLNKTSSVSEDVVTVLSRNDSLSSLSVDSFGSTEPTPSEQALLEQCISSGMPKSKSEGGCGKARIVVPVSTKKKISGGVCKIPLAVGDKRQGDGERSGPVIPGVPLQKLELKPVARIHCGSRMGVVGAVGNDIPCPNLQNDVHTCAYDIEQIPKNGVDASAALGPKEMAAGVDESIAAIASIQNLRDHPGSSSDLAENTNITQINSSCVSTVRLANEAVSTDMGLDAADYEKQRLKESVNHICAQRKDSENDDAFRKRTVLEKNQDRLDMKLEVSKGASSVCCLSNKTDSPHESTSDDNNSPYSSAGSPSPDFGSDVKVAECNRNRKDPDAMIASLDHLTEEIVRQVQDVHVQKEKNKDYSIMKQSDTWNEDTSPNDVSFPSMSTSAPLVASFKSEDGAVILPDLVKEDDLMNKISEEQQDSSLTDSHMIEVEAGKLAVSVQAEGQNLPYPSAEEFEHSLTSMNSVDLDAIKPPSMMGSLVSLTASLSGQLDNGESGETREHQNSSSLPPPQPRNNGTRLECRHSRKKSLPAGMMVRRALGNNNHTGSIENLQDNTSVSSSCNSHLDNIKPPSAMEELIDIVDMENSMVSVASITSEVADSSTKEQSTSEQSPGNSDGIFELIKPAASVMAEVYAAAMSTSVRTSSASDCLDNINPPSAFNEVADLADPESVIEPGTETICSDTEMYTEEPGCAHSMEKLDEVDAPDFLSDASRKATPTDQYMSSSADSTPKKRGQLTPKQKRQLAKERYKTYTITAEEELSIKKSDNNTSVVPPQPEISLQVLEAEACGCIRGPENLECTVQQEEKEKGHNKVTPKQRRLEDRQRFQTRVLDKSPSVDIEHGVGAHEQDRTAETEGNPCQEECTKSMHIDTAKQETSTIKTLKQKRAEAKERFQTRTLSEESKPQQKCSEADNDGHTQTNRGTETINLQCSNVGFVEALLRVRPDEIESLLEHDANIVITTLNDSRRRNSESSELPSSDEMLLECETLSLISIESESDQNSSICRFGKRRGSDLLVRESSVTEEPGMSHTEKAFVEEKASEEIEADTEDRESVADSETSQEDGNDDANNDDLPKTRGPRIVKPEERLKQEESADSNCTEDGTPQNNSPKSIRGRRKALYSSPASKKAIVPPIAGKIRSSIPIISGAASNVKPTKASVLRQTGRGTPQRGQTSSEHKPEVK</sequence>
<feature type="region of interest" description="Disordered" evidence="1">
    <location>
        <begin position="152"/>
        <end position="201"/>
    </location>
</feature>
<dbReference type="InParanoid" id="A0A6L2PN99"/>
<keyword evidence="3" id="KW-1185">Reference proteome</keyword>
<feature type="region of interest" description="Disordered" evidence="1">
    <location>
        <begin position="1425"/>
        <end position="1482"/>
    </location>
</feature>
<feature type="region of interest" description="Disordered" evidence="1">
    <location>
        <begin position="1640"/>
        <end position="1750"/>
    </location>
</feature>
<feature type="region of interest" description="Disordered" evidence="1">
    <location>
        <begin position="1333"/>
        <end position="1372"/>
    </location>
</feature>
<evidence type="ECO:0000256" key="1">
    <source>
        <dbReference type="SAM" id="MobiDB-lite"/>
    </source>
</evidence>
<feature type="region of interest" description="Disordered" evidence="1">
    <location>
        <begin position="1772"/>
        <end position="1803"/>
    </location>
</feature>
<feature type="compositionally biased region" description="Polar residues" evidence="1">
    <location>
        <begin position="1338"/>
        <end position="1351"/>
    </location>
</feature>
<feature type="region of interest" description="Disordered" evidence="1">
    <location>
        <begin position="1165"/>
        <end position="1186"/>
    </location>
</feature>
<feature type="region of interest" description="Disordered" evidence="1">
    <location>
        <begin position="1218"/>
        <end position="1240"/>
    </location>
</feature>
<feature type="compositionally biased region" description="Polar residues" evidence="1">
    <location>
        <begin position="1781"/>
        <end position="1795"/>
    </location>
</feature>
<evidence type="ECO:0000313" key="3">
    <source>
        <dbReference type="Proteomes" id="UP000502823"/>
    </source>
</evidence>